<dbReference type="EMBL" id="UINC01045214">
    <property type="protein sequence ID" value="SVB51699.1"/>
    <property type="molecule type" value="Genomic_DNA"/>
</dbReference>
<evidence type="ECO:0000313" key="1">
    <source>
        <dbReference type="EMBL" id="SVB51699.1"/>
    </source>
</evidence>
<proteinExistence type="predicted"/>
<sequence length="301" mass="34763">MQRSKETDALVFQEMANQGHYRQEGTTRQGIYVCSPEGKLLSSINSLNADKVLETIQIGLEKWNEIPLSDRQYSNNMETKGIHRWEKNYPDQGLVLNSVNADLFTDPPKQSVRSERWNMDHVWFNNVETRRWLTDDPQRGDIYKLPEKLANRLICFHLVDNVRGQTLPFSPQEIKESSWEIEVLERDHSTVRITTSGHSKAVAKGEWLLGKNDWTPDYLLDHGMETEMLGNASYNLEQKKFTEFELVAIGKRYGKTEFNGRKNSPDSSYIGFLFTLAEDRAADRVAPAFVDIYNADWIVKP</sequence>
<organism evidence="1">
    <name type="scientific">marine metagenome</name>
    <dbReference type="NCBI Taxonomy" id="408172"/>
    <lineage>
        <taxon>unclassified sequences</taxon>
        <taxon>metagenomes</taxon>
        <taxon>ecological metagenomes</taxon>
    </lineage>
</organism>
<dbReference type="AlphaFoldDB" id="A0A382EMS8"/>
<reference evidence="1" key="1">
    <citation type="submission" date="2018-05" db="EMBL/GenBank/DDBJ databases">
        <authorList>
            <person name="Lanie J.A."/>
            <person name="Ng W.-L."/>
            <person name="Kazmierczak K.M."/>
            <person name="Andrzejewski T.M."/>
            <person name="Davidsen T.M."/>
            <person name="Wayne K.J."/>
            <person name="Tettelin H."/>
            <person name="Glass J.I."/>
            <person name="Rusch D."/>
            <person name="Podicherti R."/>
            <person name="Tsui H.-C.T."/>
            <person name="Winkler M.E."/>
        </authorList>
    </citation>
    <scope>NUCLEOTIDE SEQUENCE</scope>
</reference>
<gene>
    <name evidence="1" type="ORF">METZ01_LOCUS204553</name>
</gene>
<accession>A0A382EMS8</accession>
<name>A0A382EMS8_9ZZZZ</name>
<protein>
    <submittedName>
        <fullName evidence="1">Uncharacterized protein</fullName>
    </submittedName>
</protein>